<evidence type="ECO:0008006" key="3">
    <source>
        <dbReference type="Google" id="ProtNLM"/>
    </source>
</evidence>
<evidence type="ECO:0000313" key="2">
    <source>
        <dbReference type="Proteomes" id="UP001278766"/>
    </source>
</evidence>
<organism evidence="1 2">
    <name type="scientific">Chaetomium fimeti</name>
    <dbReference type="NCBI Taxonomy" id="1854472"/>
    <lineage>
        <taxon>Eukaryota</taxon>
        <taxon>Fungi</taxon>
        <taxon>Dikarya</taxon>
        <taxon>Ascomycota</taxon>
        <taxon>Pezizomycotina</taxon>
        <taxon>Sordariomycetes</taxon>
        <taxon>Sordariomycetidae</taxon>
        <taxon>Sordariales</taxon>
        <taxon>Chaetomiaceae</taxon>
        <taxon>Chaetomium</taxon>
    </lineage>
</organism>
<gene>
    <name evidence="1" type="ORF">B0H64DRAFT_42266</name>
</gene>
<accession>A0AAE0LN81</accession>
<keyword evidence="2" id="KW-1185">Reference proteome</keyword>
<protein>
    <recommendedName>
        <fullName evidence="3">F-box domain-containing protein</fullName>
    </recommendedName>
</protein>
<dbReference type="GeneID" id="87842522"/>
<dbReference type="RefSeq" id="XP_062654609.1">
    <property type="nucleotide sequence ID" value="XM_062805574.1"/>
</dbReference>
<proteinExistence type="predicted"/>
<reference evidence="1" key="2">
    <citation type="submission" date="2023-06" db="EMBL/GenBank/DDBJ databases">
        <authorList>
            <consortium name="Lawrence Berkeley National Laboratory"/>
            <person name="Haridas S."/>
            <person name="Hensen N."/>
            <person name="Bonometti L."/>
            <person name="Westerberg I."/>
            <person name="Brannstrom I.O."/>
            <person name="Guillou S."/>
            <person name="Cros-Aarteil S."/>
            <person name="Calhoun S."/>
            <person name="Kuo A."/>
            <person name="Mondo S."/>
            <person name="Pangilinan J."/>
            <person name="Riley R."/>
            <person name="Labutti K."/>
            <person name="Andreopoulos B."/>
            <person name="Lipzen A."/>
            <person name="Chen C."/>
            <person name="Yanf M."/>
            <person name="Daum C."/>
            <person name="Ng V."/>
            <person name="Clum A."/>
            <person name="Steindorff A."/>
            <person name="Ohm R."/>
            <person name="Martin F."/>
            <person name="Silar P."/>
            <person name="Natvig D."/>
            <person name="Lalanne C."/>
            <person name="Gautier V."/>
            <person name="Ament-Velasquez S.L."/>
            <person name="Kruys A."/>
            <person name="Hutchinson M.I."/>
            <person name="Powell A.J."/>
            <person name="Barry K."/>
            <person name="Miller A.N."/>
            <person name="Grigoriev I.V."/>
            <person name="Debuchy R."/>
            <person name="Gladieux P."/>
            <person name="Thoren M.H."/>
            <person name="Johannesson H."/>
        </authorList>
    </citation>
    <scope>NUCLEOTIDE SEQUENCE</scope>
    <source>
        <strain evidence="1">CBS 168.71</strain>
    </source>
</reference>
<name>A0AAE0LN81_9PEZI</name>
<dbReference type="Proteomes" id="UP001278766">
    <property type="component" value="Unassembled WGS sequence"/>
</dbReference>
<dbReference type="EMBL" id="JAUEPN010000010">
    <property type="protein sequence ID" value="KAK3291095.1"/>
    <property type="molecule type" value="Genomic_DNA"/>
</dbReference>
<reference evidence="1" key="1">
    <citation type="journal article" date="2023" name="Mol. Phylogenet. Evol.">
        <title>Genome-scale phylogeny and comparative genomics of the fungal order Sordariales.</title>
        <authorList>
            <person name="Hensen N."/>
            <person name="Bonometti L."/>
            <person name="Westerberg I."/>
            <person name="Brannstrom I.O."/>
            <person name="Guillou S."/>
            <person name="Cros-Aarteil S."/>
            <person name="Calhoun S."/>
            <person name="Haridas S."/>
            <person name="Kuo A."/>
            <person name="Mondo S."/>
            <person name="Pangilinan J."/>
            <person name="Riley R."/>
            <person name="LaButti K."/>
            <person name="Andreopoulos B."/>
            <person name="Lipzen A."/>
            <person name="Chen C."/>
            <person name="Yan M."/>
            <person name="Daum C."/>
            <person name="Ng V."/>
            <person name="Clum A."/>
            <person name="Steindorff A."/>
            <person name="Ohm R.A."/>
            <person name="Martin F."/>
            <person name="Silar P."/>
            <person name="Natvig D.O."/>
            <person name="Lalanne C."/>
            <person name="Gautier V."/>
            <person name="Ament-Velasquez S.L."/>
            <person name="Kruys A."/>
            <person name="Hutchinson M.I."/>
            <person name="Powell A.J."/>
            <person name="Barry K."/>
            <person name="Miller A.N."/>
            <person name="Grigoriev I.V."/>
            <person name="Debuchy R."/>
            <person name="Gladieux P."/>
            <person name="Hiltunen Thoren M."/>
            <person name="Johannesson H."/>
        </authorList>
    </citation>
    <scope>NUCLEOTIDE SEQUENCE</scope>
    <source>
        <strain evidence="1">CBS 168.71</strain>
    </source>
</reference>
<dbReference type="AlphaFoldDB" id="A0AAE0LN81"/>
<evidence type="ECO:0000313" key="1">
    <source>
        <dbReference type="EMBL" id="KAK3291095.1"/>
    </source>
</evidence>
<comment type="caution">
    <text evidence="1">The sequence shown here is derived from an EMBL/GenBank/DDBJ whole genome shotgun (WGS) entry which is preliminary data.</text>
</comment>
<sequence>MQFHLFTKFSSMEQHIIMVTLRRTAKAPTTRDCEALKGAYDSLRTANEQLQTFEREICFLKTAKMLYFPSQCETSDPDHLLRHKRSGFVDQLLSDSEWLQRVTCNGLLESVDNLARELERISASKTKFDCIQGTLRRCINELSRPYPRDLNILDLPGELLLDIFEIVEDFDFNDLFAYKTPGRADIQNTRLVCRRFVT</sequence>